<dbReference type="GO" id="GO:0003676">
    <property type="term" value="F:nucleic acid binding"/>
    <property type="evidence" value="ECO:0007669"/>
    <property type="project" value="InterPro"/>
</dbReference>
<accession>A0AAW7XDH0</accession>
<evidence type="ECO:0000256" key="1">
    <source>
        <dbReference type="PIRNR" id="PIRNR012524"/>
    </source>
</evidence>
<dbReference type="InterPro" id="IPR014464">
    <property type="entry name" value="CvfB_fam"/>
</dbReference>
<organism evidence="3 4">
    <name type="scientific">Neptunomonas phycophila</name>
    <dbReference type="NCBI Taxonomy" id="1572645"/>
    <lineage>
        <taxon>Bacteria</taxon>
        <taxon>Pseudomonadati</taxon>
        <taxon>Pseudomonadota</taxon>
        <taxon>Gammaproteobacteria</taxon>
        <taxon>Oceanospirillales</taxon>
        <taxon>Oceanospirillaceae</taxon>
        <taxon>Neptunomonas</taxon>
    </lineage>
</organism>
<dbReference type="PANTHER" id="PTHR37296">
    <property type="entry name" value="CONSERVED VIRULENCE FACTOR B"/>
    <property type="match status" value="1"/>
</dbReference>
<comment type="caution">
    <text evidence="3">The sequence shown here is derived from an EMBL/GenBank/DDBJ whole genome shotgun (WGS) entry which is preliminary data.</text>
</comment>
<dbReference type="Gene3D" id="2.40.50.140">
    <property type="entry name" value="Nucleic acid-binding proteins"/>
    <property type="match status" value="1"/>
</dbReference>
<dbReference type="Pfam" id="PF13509">
    <property type="entry name" value="S1_2"/>
    <property type="match status" value="2"/>
</dbReference>
<dbReference type="InterPro" id="IPR039566">
    <property type="entry name" value="CvfB_S1_st"/>
</dbReference>
<protein>
    <submittedName>
        <fullName evidence="3">S1-like domain-containing RNA-binding protein</fullName>
    </submittedName>
</protein>
<reference evidence="3" key="1">
    <citation type="submission" date="2023-07" db="EMBL/GenBank/DDBJ databases">
        <title>Genome content predicts the carbon catabolic preferences of heterotrophic bacteria.</title>
        <authorList>
            <person name="Gralka M."/>
        </authorList>
    </citation>
    <scope>NUCLEOTIDE SEQUENCE</scope>
    <source>
        <strain evidence="3">I2M16</strain>
    </source>
</reference>
<dbReference type="Pfam" id="PF17783">
    <property type="entry name" value="WHD_CvfB"/>
    <property type="match status" value="1"/>
</dbReference>
<proteinExistence type="inferred from homology"/>
<evidence type="ECO:0000259" key="2">
    <source>
        <dbReference type="SMART" id="SM00316"/>
    </source>
</evidence>
<dbReference type="InterPro" id="IPR012340">
    <property type="entry name" value="NA-bd_OB-fold"/>
</dbReference>
<dbReference type="EMBL" id="JAUOPG010000001">
    <property type="protein sequence ID" value="MDO6452293.1"/>
    <property type="molecule type" value="Genomic_DNA"/>
</dbReference>
<dbReference type="InterPro" id="IPR040764">
    <property type="entry name" value="CvfB_WH"/>
</dbReference>
<dbReference type="Gene3D" id="1.10.10.10">
    <property type="entry name" value="Winged helix-like DNA-binding domain superfamily/Winged helix DNA-binding domain"/>
    <property type="match status" value="1"/>
</dbReference>
<gene>
    <name evidence="3" type="ORF">Q4490_01835</name>
</gene>
<dbReference type="InterPro" id="IPR003029">
    <property type="entry name" value="S1_domain"/>
</dbReference>
<evidence type="ECO:0000313" key="4">
    <source>
        <dbReference type="Proteomes" id="UP001169862"/>
    </source>
</evidence>
<dbReference type="InterPro" id="IPR036388">
    <property type="entry name" value="WH-like_DNA-bd_sf"/>
</dbReference>
<evidence type="ECO:0000313" key="3">
    <source>
        <dbReference type="EMBL" id="MDO6452293.1"/>
    </source>
</evidence>
<sequence>MIEIGKNNTLSIIREAEFGVYLDGGEFGGVLLPKADVPAGVTIGDKVDVFLYLDTDDFIVATTRVPLAKVGEFGYLKVAEVNNIGAFLDWGLPKQLLLPYGEQRKPLEVGQKVFVRVYIDNSDRLAASAKIEKFLEPAPEHLKMGQQVSLSVWRRSDLGFLVLVDGQYQALLHNQDLFRTVRVGQTLDGYIKRVLEDGKVDVMLDKPGYGKVDELSRRILEDLEDRGGHSPLGDKSAPEDIYQTFGVSKKAYKMSIGALMKQGLITISPNGIDLK</sequence>
<dbReference type="Proteomes" id="UP001169862">
    <property type="component" value="Unassembled WGS sequence"/>
</dbReference>
<feature type="domain" description="S1 motif" evidence="2">
    <location>
        <begin position="69"/>
        <end position="130"/>
    </location>
</feature>
<dbReference type="PIRSF" id="PIRSF012524">
    <property type="entry name" value="YitL_S1"/>
    <property type="match status" value="1"/>
</dbReference>
<dbReference type="SMART" id="SM00316">
    <property type="entry name" value="S1"/>
    <property type="match status" value="2"/>
</dbReference>
<dbReference type="AlphaFoldDB" id="A0AAW7XDH0"/>
<dbReference type="RefSeq" id="WP_303548284.1">
    <property type="nucleotide sequence ID" value="NZ_JAUOPG010000001.1"/>
</dbReference>
<dbReference type="PANTHER" id="PTHR37296:SF1">
    <property type="entry name" value="CONSERVED VIRULENCE FACTOR B"/>
    <property type="match status" value="1"/>
</dbReference>
<feature type="domain" description="S1 motif" evidence="2">
    <location>
        <begin position="143"/>
        <end position="205"/>
    </location>
</feature>
<comment type="similarity">
    <text evidence="1">Belongs to the CvfB family.</text>
</comment>
<name>A0AAW7XDH0_9GAMM</name>